<dbReference type="PANTHER" id="PTHR42943">
    <property type="entry name" value="GLUTATHIONE S-TRANSFERASE KAPPA"/>
    <property type="match status" value="1"/>
</dbReference>
<proteinExistence type="inferred from homology"/>
<evidence type="ECO:0000313" key="7">
    <source>
        <dbReference type="Proteomes" id="UP000002280"/>
    </source>
</evidence>
<dbReference type="FunFam" id="3.40.30.10:FF:000096">
    <property type="entry name" value="Glutathione S-transferase kappa"/>
    <property type="match status" value="1"/>
</dbReference>
<dbReference type="FunCoup" id="F6RJI9">
    <property type="interactions" value="336"/>
</dbReference>
<comment type="catalytic activity">
    <reaction evidence="3 4">
        <text>RX + glutathione = an S-substituted glutathione + a halide anion + H(+)</text>
        <dbReference type="Rhea" id="RHEA:16437"/>
        <dbReference type="ChEBI" id="CHEBI:15378"/>
        <dbReference type="ChEBI" id="CHEBI:16042"/>
        <dbReference type="ChEBI" id="CHEBI:17792"/>
        <dbReference type="ChEBI" id="CHEBI:57925"/>
        <dbReference type="ChEBI" id="CHEBI:90779"/>
        <dbReference type="EC" id="2.5.1.18"/>
    </reaction>
</comment>
<dbReference type="GO" id="GO:0006749">
    <property type="term" value="P:glutathione metabolic process"/>
    <property type="evidence" value="ECO:0007669"/>
    <property type="project" value="Ensembl"/>
</dbReference>
<dbReference type="InterPro" id="IPR036249">
    <property type="entry name" value="Thioredoxin-like_sf"/>
</dbReference>
<dbReference type="Gene3D" id="3.40.30.10">
    <property type="entry name" value="Glutaredoxin"/>
    <property type="match status" value="1"/>
</dbReference>
<evidence type="ECO:0000259" key="5">
    <source>
        <dbReference type="Pfam" id="PF01323"/>
    </source>
</evidence>
<dbReference type="InterPro" id="IPR001853">
    <property type="entry name" value="DSBA-like_thioredoxin_dom"/>
</dbReference>
<dbReference type="GO" id="GO:0030855">
    <property type="term" value="P:epithelial cell differentiation"/>
    <property type="evidence" value="ECO:0007669"/>
    <property type="project" value="Ensembl"/>
</dbReference>
<gene>
    <name evidence="6" type="primary">GSTK1</name>
</gene>
<dbReference type="GO" id="GO:0004364">
    <property type="term" value="F:glutathione transferase activity"/>
    <property type="evidence" value="ECO:0007669"/>
    <property type="project" value="UniProtKB-UniRule"/>
</dbReference>
<dbReference type="InterPro" id="IPR051924">
    <property type="entry name" value="GST_Kappa/NadH"/>
</dbReference>
<evidence type="ECO:0000256" key="1">
    <source>
        <dbReference type="ARBA" id="ARBA00006494"/>
    </source>
</evidence>
<dbReference type="Pfam" id="PF01323">
    <property type="entry name" value="DSBA"/>
    <property type="match status" value="1"/>
</dbReference>
<comment type="similarity">
    <text evidence="1 4">Belongs to the GST superfamily. Kappa family.</text>
</comment>
<evidence type="ECO:0000256" key="3">
    <source>
        <dbReference type="ARBA" id="ARBA00047960"/>
    </source>
</evidence>
<dbReference type="SUPFAM" id="SSF52833">
    <property type="entry name" value="Thioredoxin-like"/>
    <property type="match status" value="1"/>
</dbReference>
<dbReference type="Ensembl" id="ENSMODT00000039844.3">
    <property type="protein sequence ID" value="ENSMODP00000038244.2"/>
    <property type="gene ID" value="ENSMODG00000001220.4"/>
</dbReference>
<sequence>MSCLPRKLELFYDLLCPYSWLGFEILCRYQNIWNISLQLRPSFLAAIIMDSDMEEYREKVGGDQRIQVPTKGIYGFNSYLEKLRKQEYMKNELQYLGKFCQVPIEIPRDLRGVLIDKGSLNAMRFLTSVHIEYPEMLEKVSRELWMRIWSRDEDITEPWSIQAAAEEAGFSRKQAMSLLKKSSTEEVKNKLRENTNTAYKYGAFGLPTIVAHMDTKPCVFFSSDRIELLAHLLGEQWQGPVPQALKGKL</sequence>
<dbReference type="EC" id="2.5.1.18" evidence="4"/>
<dbReference type="ExpressionAtlas" id="F6RJI9">
    <property type="expression patterns" value="baseline"/>
</dbReference>
<dbReference type="InParanoid" id="F6RJI9"/>
<evidence type="ECO:0000256" key="2">
    <source>
        <dbReference type="ARBA" id="ARBA00022679"/>
    </source>
</evidence>
<dbReference type="Proteomes" id="UP000002280">
    <property type="component" value="Chromosome 8"/>
</dbReference>
<evidence type="ECO:0000313" key="6">
    <source>
        <dbReference type="Ensembl" id="ENSMODP00000038244.2"/>
    </source>
</evidence>
<dbReference type="GO" id="GO:0005777">
    <property type="term" value="C:peroxisome"/>
    <property type="evidence" value="ECO:0007669"/>
    <property type="project" value="Ensembl"/>
</dbReference>
<protein>
    <recommendedName>
        <fullName evidence="4">Glutathione S-transferase kappa</fullName>
        <ecNumber evidence="4">2.5.1.18</ecNumber>
    </recommendedName>
</protein>
<keyword evidence="7" id="KW-1185">Reference proteome</keyword>
<dbReference type="InterPro" id="IPR014440">
    <property type="entry name" value="HCCAis_GSTk"/>
</dbReference>
<accession>F6RJI9</accession>
<dbReference type="AlphaFoldDB" id="F6RJI9"/>
<dbReference type="STRING" id="13616.ENSMODP00000038244"/>
<dbReference type="PIRSF" id="PIRSF006386">
    <property type="entry name" value="HCCAis_GSTk"/>
    <property type="match status" value="1"/>
</dbReference>
<dbReference type="GO" id="GO:0004602">
    <property type="term" value="F:glutathione peroxidase activity"/>
    <property type="evidence" value="ECO:0007669"/>
    <property type="project" value="Ensembl"/>
</dbReference>
<dbReference type="GO" id="GO:0005739">
    <property type="term" value="C:mitochondrion"/>
    <property type="evidence" value="ECO:0007669"/>
    <property type="project" value="Ensembl"/>
</dbReference>
<keyword evidence="2 4" id="KW-0808">Transferase</keyword>
<dbReference type="Bgee" id="ENSMODG00000001220">
    <property type="expression patterns" value="Expressed in heart and 19 other cell types or tissues"/>
</dbReference>
<feature type="domain" description="DSBA-like thioredoxin" evidence="5">
    <location>
        <begin position="8"/>
        <end position="233"/>
    </location>
</feature>
<dbReference type="GeneTree" id="ENSGT00440000033697"/>
<dbReference type="PANTHER" id="PTHR42943:SF2">
    <property type="entry name" value="GLUTATHIONE S-TRANSFERASE KAPPA 1"/>
    <property type="match status" value="1"/>
</dbReference>
<dbReference type="HOGENOM" id="CLU_069253_1_1_1"/>
<dbReference type="OrthoDB" id="4664297at2759"/>
<evidence type="ECO:0000256" key="4">
    <source>
        <dbReference type="PIRNR" id="PIRNR006386"/>
    </source>
</evidence>
<dbReference type="eggNOG" id="ENOG502R0HS">
    <property type="taxonomic scope" value="Eukaryota"/>
</dbReference>
<organism evidence="6 7">
    <name type="scientific">Monodelphis domestica</name>
    <name type="common">Gray short-tailed opossum</name>
    <dbReference type="NCBI Taxonomy" id="13616"/>
    <lineage>
        <taxon>Eukaryota</taxon>
        <taxon>Metazoa</taxon>
        <taxon>Chordata</taxon>
        <taxon>Craniata</taxon>
        <taxon>Vertebrata</taxon>
        <taxon>Euteleostomi</taxon>
        <taxon>Mammalia</taxon>
        <taxon>Metatheria</taxon>
        <taxon>Didelphimorphia</taxon>
        <taxon>Didelphidae</taxon>
        <taxon>Monodelphis</taxon>
    </lineage>
</organism>
<name>F6RJI9_MONDO</name>
<reference evidence="6" key="2">
    <citation type="submission" date="2025-08" db="UniProtKB">
        <authorList>
            <consortium name="Ensembl"/>
        </authorList>
    </citation>
    <scope>IDENTIFICATION</scope>
</reference>
<reference evidence="6" key="3">
    <citation type="submission" date="2025-09" db="UniProtKB">
        <authorList>
            <consortium name="Ensembl"/>
        </authorList>
    </citation>
    <scope>IDENTIFICATION</scope>
</reference>
<reference evidence="6 7" key="1">
    <citation type="journal article" date="2007" name="Nature">
        <title>Genome of the marsupial Monodelphis domestica reveals innovation in non-coding sequences.</title>
        <authorList>
            <person name="Mikkelsen T.S."/>
            <person name="Wakefield M.J."/>
            <person name="Aken B."/>
            <person name="Amemiya C.T."/>
            <person name="Chang J.L."/>
            <person name="Duke S."/>
            <person name="Garber M."/>
            <person name="Gentles A.J."/>
            <person name="Goodstadt L."/>
            <person name="Heger A."/>
            <person name="Jurka J."/>
            <person name="Kamal M."/>
            <person name="Mauceli E."/>
            <person name="Searle S.M."/>
            <person name="Sharpe T."/>
            <person name="Baker M.L."/>
            <person name="Batzer M.A."/>
            <person name="Benos P.V."/>
            <person name="Belov K."/>
            <person name="Clamp M."/>
            <person name="Cook A."/>
            <person name="Cuff J."/>
            <person name="Das R."/>
            <person name="Davidow L."/>
            <person name="Deakin J.E."/>
            <person name="Fazzari M.J."/>
            <person name="Glass J.L."/>
            <person name="Grabherr M."/>
            <person name="Greally J.M."/>
            <person name="Gu W."/>
            <person name="Hore T.A."/>
            <person name="Huttley G.A."/>
            <person name="Kleber M."/>
            <person name="Jirtle R.L."/>
            <person name="Koina E."/>
            <person name="Lee J.T."/>
            <person name="Mahony S."/>
            <person name="Marra M.A."/>
            <person name="Miller R.D."/>
            <person name="Nicholls R.D."/>
            <person name="Oda M."/>
            <person name="Papenfuss A.T."/>
            <person name="Parra Z.E."/>
            <person name="Pollock D.D."/>
            <person name="Ray D.A."/>
            <person name="Schein J.E."/>
            <person name="Speed T.P."/>
            <person name="Thompson K."/>
            <person name="VandeBerg J.L."/>
            <person name="Wade C.M."/>
            <person name="Walker J.A."/>
            <person name="Waters P.D."/>
            <person name="Webber C."/>
            <person name="Weidman J.R."/>
            <person name="Xie X."/>
            <person name="Zody M.C."/>
            <person name="Baldwin J."/>
            <person name="Abdouelleil A."/>
            <person name="Abdulkadir J."/>
            <person name="Abebe A."/>
            <person name="Abera B."/>
            <person name="Abreu J."/>
            <person name="Acer S.C."/>
            <person name="Aftuck L."/>
            <person name="Alexander A."/>
            <person name="An P."/>
            <person name="Anderson E."/>
            <person name="Anderson S."/>
            <person name="Arachi H."/>
            <person name="Azer M."/>
            <person name="Bachantsang P."/>
            <person name="Barry A."/>
            <person name="Bayul T."/>
            <person name="Berlin A."/>
            <person name="Bessette D."/>
            <person name="Bloom T."/>
            <person name="Bloom T."/>
            <person name="Boguslavskiy L."/>
            <person name="Bonnet C."/>
            <person name="Boukhgalter B."/>
            <person name="Bourzgui I."/>
            <person name="Brown A."/>
            <person name="Cahill P."/>
            <person name="Channer S."/>
            <person name="Cheshatsang Y."/>
            <person name="Chuda L."/>
            <person name="Citroen M."/>
            <person name="Collymore A."/>
            <person name="Cooke P."/>
            <person name="Costello M."/>
            <person name="D'Aco K."/>
            <person name="Daza R."/>
            <person name="De Haan G."/>
            <person name="DeGray S."/>
            <person name="DeMaso C."/>
            <person name="Dhargay N."/>
            <person name="Dooley K."/>
            <person name="Dooley E."/>
            <person name="Doricent M."/>
            <person name="Dorje P."/>
            <person name="Dorjee K."/>
            <person name="Dupes A."/>
            <person name="Elong R."/>
            <person name="Falk J."/>
            <person name="Farina A."/>
            <person name="Faro S."/>
            <person name="Ferguson D."/>
            <person name="Fisher S."/>
            <person name="Foley C.D."/>
            <person name="Franke A."/>
            <person name="Friedrich D."/>
            <person name="Gadbois L."/>
            <person name="Gearin G."/>
            <person name="Gearin C.R."/>
            <person name="Giannoukos G."/>
            <person name="Goode T."/>
            <person name="Graham J."/>
            <person name="Grandbois E."/>
            <person name="Grewal S."/>
            <person name="Gyaltsen K."/>
            <person name="Hafez N."/>
            <person name="Hagos B."/>
            <person name="Hall J."/>
            <person name="Henson C."/>
            <person name="Hollinger A."/>
            <person name="Honan T."/>
            <person name="Huard M.D."/>
            <person name="Hughes L."/>
            <person name="Hurhula B."/>
            <person name="Husby M.E."/>
            <person name="Kamat A."/>
            <person name="Kanga B."/>
            <person name="Kashin S."/>
            <person name="Khazanovich D."/>
            <person name="Kisner P."/>
            <person name="Lance K."/>
            <person name="Lara M."/>
            <person name="Lee W."/>
            <person name="Lennon N."/>
            <person name="Letendre F."/>
            <person name="LeVine R."/>
            <person name="Lipovsky A."/>
            <person name="Liu X."/>
            <person name="Liu J."/>
            <person name="Liu S."/>
            <person name="Lokyitsang T."/>
            <person name="Lokyitsang Y."/>
            <person name="Lubonja R."/>
            <person name="Lui A."/>
            <person name="MacDonald P."/>
            <person name="Magnisalis V."/>
            <person name="Maru K."/>
            <person name="Matthews C."/>
            <person name="McCusker W."/>
            <person name="McDonough S."/>
            <person name="Mehta T."/>
            <person name="Meldrim J."/>
            <person name="Meneus L."/>
            <person name="Mihai O."/>
            <person name="Mihalev A."/>
            <person name="Mihova T."/>
            <person name="Mittelman R."/>
            <person name="Mlenga V."/>
            <person name="Montmayeur A."/>
            <person name="Mulrain L."/>
            <person name="Navidi A."/>
            <person name="Naylor J."/>
            <person name="Negash T."/>
            <person name="Nguyen T."/>
            <person name="Nguyen N."/>
            <person name="Nicol R."/>
            <person name="Norbu C."/>
            <person name="Norbu N."/>
            <person name="Novod N."/>
            <person name="O'Neill B."/>
            <person name="Osman S."/>
            <person name="Markiewicz E."/>
            <person name="Oyono O.L."/>
            <person name="Patti C."/>
            <person name="Phunkhang P."/>
            <person name="Pierre F."/>
            <person name="Priest M."/>
            <person name="Raghuraman S."/>
            <person name="Rege F."/>
            <person name="Reyes R."/>
            <person name="Rise C."/>
            <person name="Rogov P."/>
            <person name="Ross K."/>
            <person name="Ryan E."/>
            <person name="Settipalli S."/>
            <person name="Shea T."/>
            <person name="Sherpa N."/>
            <person name="Shi L."/>
            <person name="Shih D."/>
            <person name="Sparrow T."/>
            <person name="Spaulding J."/>
            <person name="Stalker J."/>
            <person name="Stange-Thomann N."/>
            <person name="Stavropoulos S."/>
            <person name="Stone C."/>
            <person name="Strader C."/>
            <person name="Tesfaye S."/>
            <person name="Thomson T."/>
            <person name="Thoulutsang Y."/>
            <person name="Thoulutsang D."/>
            <person name="Topham K."/>
            <person name="Topping I."/>
            <person name="Tsamla T."/>
            <person name="Vassiliev H."/>
            <person name="Vo A."/>
            <person name="Wangchuk T."/>
            <person name="Wangdi T."/>
            <person name="Weiand M."/>
            <person name="Wilkinson J."/>
            <person name="Wilson A."/>
            <person name="Yadav S."/>
            <person name="Young G."/>
            <person name="Yu Q."/>
            <person name="Zembek L."/>
            <person name="Zhong D."/>
            <person name="Zimmer A."/>
            <person name="Zwirko Z."/>
            <person name="Jaffe D.B."/>
            <person name="Alvarez P."/>
            <person name="Brockman W."/>
            <person name="Butler J."/>
            <person name="Chin C."/>
            <person name="Gnerre S."/>
            <person name="MacCallum I."/>
            <person name="Graves J.A."/>
            <person name="Ponting C.P."/>
            <person name="Breen M."/>
            <person name="Samollow P.B."/>
            <person name="Lander E.S."/>
            <person name="Lindblad-Toh K."/>
        </authorList>
    </citation>
    <scope>NUCLEOTIDE SEQUENCE [LARGE SCALE GENOMIC DNA]</scope>
</reference>